<reference evidence="1 2" key="1">
    <citation type="submission" date="2016-10" db="EMBL/GenBank/DDBJ databases">
        <title>Comparative genomics uncovers the prolific and rare metabolic potential of the cyanobacterial genus Moorea.</title>
        <authorList>
            <person name="Leao T."/>
            <person name="Castelao G."/>
            <person name="Korobeynikov A."/>
            <person name="Monroe E.A."/>
            <person name="Podell S."/>
            <person name="Glukhov E."/>
            <person name="Allen E."/>
            <person name="Gerwick W.H."/>
            <person name="Gerwick L."/>
        </authorList>
    </citation>
    <scope>NUCLEOTIDE SEQUENCE [LARGE SCALE GENOMIC DNA]</scope>
    <source>
        <strain evidence="1 2">PNG5-198</strain>
    </source>
</reference>
<evidence type="ECO:0000313" key="2">
    <source>
        <dbReference type="Proteomes" id="UP000186657"/>
    </source>
</evidence>
<name>A0A1U7N665_9CYAN</name>
<comment type="caution">
    <text evidence="1">The sequence shown here is derived from an EMBL/GenBank/DDBJ whole genome shotgun (WGS) entry which is preliminary data.</text>
</comment>
<proteinExistence type="predicted"/>
<organism evidence="1 2">
    <name type="scientific">Moorena bouillonii PNG</name>
    <dbReference type="NCBI Taxonomy" id="568701"/>
    <lineage>
        <taxon>Bacteria</taxon>
        <taxon>Bacillati</taxon>
        <taxon>Cyanobacteriota</taxon>
        <taxon>Cyanophyceae</taxon>
        <taxon>Coleofasciculales</taxon>
        <taxon>Coleofasciculaceae</taxon>
        <taxon>Moorena</taxon>
    </lineage>
</organism>
<gene>
    <name evidence="1" type="ORF">BJP37_22990</name>
</gene>
<accession>A0A1U7N665</accession>
<evidence type="ECO:0000313" key="1">
    <source>
        <dbReference type="EMBL" id="OLT61450.1"/>
    </source>
</evidence>
<keyword evidence="2" id="KW-1185">Reference proteome</keyword>
<dbReference type="Proteomes" id="UP000186657">
    <property type="component" value="Unassembled WGS sequence"/>
</dbReference>
<sequence>MIAVKRQDCLGGFFTPTLADIMVKHKILEDYFCSPTVGLLLPLGSKREQDTFPETLNYCLNWGIAPERIVVIHSPQAQAVVDHLGLKEKGCVILNEAAMLDLFNLERIHSLFAVDLAKHKGKGRAFSMAFAYLKYVKQWQKLKDLFVLDVDINATQYRPLHYLGYAQAIFPDQERLFLLTAQNNTLRDNHYLFVMREPWRHENELGRHYAKHFDRLVWSLTGETMLRWDMLVEHIPFAIAYGMETVWQLFAADWVALSQQGNYKVAQVVNPQTKRDGGSLGQSGRCYDATMYRQLSLMAWFLIKYGKPLYKFTPEDYHTVNTRLSLVNRTAILPDNEDHGLPYDVQLHSDLFIPPLGMLASEDCLTI</sequence>
<protein>
    <submittedName>
        <fullName evidence="1">Uncharacterized protein</fullName>
    </submittedName>
</protein>
<dbReference type="AlphaFoldDB" id="A0A1U7N665"/>
<dbReference type="EMBL" id="MKZS01000001">
    <property type="protein sequence ID" value="OLT61450.1"/>
    <property type="molecule type" value="Genomic_DNA"/>
</dbReference>